<reference evidence="2 3" key="1">
    <citation type="submission" date="2016-10" db="EMBL/GenBank/DDBJ databases">
        <authorList>
            <person name="de Groot N.N."/>
        </authorList>
    </citation>
    <scope>NUCLEOTIDE SEQUENCE [LARGE SCALE GENOMIC DNA]</scope>
    <source>
        <strain evidence="2 3">CGMCC 4.5598</strain>
    </source>
</reference>
<dbReference type="SUPFAM" id="SSF47413">
    <property type="entry name" value="lambda repressor-like DNA-binding domains"/>
    <property type="match status" value="1"/>
</dbReference>
<feature type="domain" description="HTH cro/C1-type" evidence="1">
    <location>
        <begin position="19"/>
        <end position="76"/>
    </location>
</feature>
<dbReference type="PROSITE" id="PS50943">
    <property type="entry name" value="HTH_CROC1"/>
    <property type="match status" value="1"/>
</dbReference>
<dbReference type="InterPro" id="IPR001387">
    <property type="entry name" value="Cro/C1-type_HTH"/>
</dbReference>
<accession>A0A1I0LB44</accession>
<dbReference type="AlphaFoldDB" id="A0A1I0LB44"/>
<proteinExistence type="predicted"/>
<evidence type="ECO:0000259" key="1">
    <source>
        <dbReference type="PROSITE" id="PS50943"/>
    </source>
</evidence>
<dbReference type="Pfam" id="PF13560">
    <property type="entry name" value="HTH_31"/>
    <property type="match status" value="1"/>
</dbReference>
<dbReference type="CDD" id="cd00093">
    <property type="entry name" value="HTH_XRE"/>
    <property type="match status" value="1"/>
</dbReference>
<name>A0A1I0LB44_9ACTN</name>
<dbReference type="STRING" id="568860.SAMN05421811_11471"/>
<keyword evidence="3" id="KW-1185">Reference proteome</keyword>
<evidence type="ECO:0000313" key="2">
    <source>
        <dbReference type="EMBL" id="SEU37020.1"/>
    </source>
</evidence>
<evidence type="ECO:0000313" key="3">
    <source>
        <dbReference type="Proteomes" id="UP000199361"/>
    </source>
</evidence>
<dbReference type="EMBL" id="FOHX01000014">
    <property type="protein sequence ID" value="SEU37020.1"/>
    <property type="molecule type" value="Genomic_DNA"/>
</dbReference>
<dbReference type="Gene3D" id="1.10.260.40">
    <property type="entry name" value="lambda repressor-like DNA-binding domains"/>
    <property type="match status" value="1"/>
</dbReference>
<gene>
    <name evidence="2" type="ORF">SAMN05421811_11471</name>
</gene>
<dbReference type="GO" id="GO:0003677">
    <property type="term" value="F:DNA binding"/>
    <property type="evidence" value="ECO:0007669"/>
    <property type="project" value="InterPro"/>
</dbReference>
<dbReference type="InterPro" id="IPR010982">
    <property type="entry name" value="Lambda_DNA-bd_dom_sf"/>
</dbReference>
<dbReference type="Proteomes" id="UP000199361">
    <property type="component" value="Unassembled WGS sequence"/>
</dbReference>
<protein>
    <submittedName>
        <fullName evidence="2">Helix-turn-helix domain-containing protein</fullName>
    </submittedName>
</protein>
<sequence>MDDGTSGSSAPARTIGQRIQHLRERRGMTREVLAGLVGKSESWLKAVEHGRRQQNPRLPILLQLAEALRVRDLSELTGDQSIPVRMFTGSGHPALSPVREALNAVPIQPGGTVQPLTSLRARLDAGWRTRHASPDHRTALGKMLPDLIRDVQLAAWMYRGEHRRTAQALLAETYGLTQMFLAYQPAPDLLWRVADRALIAAQESEDPLALACAVWFLVQAHRDAADFDAAYEINSQGMTAIEPHLDDAPATDLLAMWGALSFELAFTAARTGDIGEAWRHWDEAARVADRLPDDYYQPWTSFSRVIMRPHAVTIAVELHQGGESARQSDHAEAVPIPSRPRRGRHLIEVARAHLLQRDHAAVLGTLQLAHQAAPETIRYNGYARRMTLDLCETGPANLRPQARELADHIGLMT</sequence>
<organism evidence="2 3">
    <name type="scientific">Nonomuraea wenchangensis</name>
    <dbReference type="NCBI Taxonomy" id="568860"/>
    <lineage>
        <taxon>Bacteria</taxon>
        <taxon>Bacillati</taxon>
        <taxon>Actinomycetota</taxon>
        <taxon>Actinomycetes</taxon>
        <taxon>Streptosporangiales</taxon>
        <taxon>Streptosporangiaceae</taxon>
        <taxon>Nonomuraea</taxon>
    </lineage>
</organism>
<dbReference type="RefSeq" id="WP_245775218.1">
    <property type="nucleotide sequence ID" value="NZ_FOHX01000014.1"/>
</dbReference>
<dbReference type="SMART" id="SM00530">
    <property type="entry name" value="HTH_XRE"/>
    <property type="match status" value="1"/>
</dbReference>